<evidence type="ECO:0000256" key="1">
    <source>
        <dbReference type="SAM" id="Phobius"/>
    </source>
</evidence>
<dbReference type="Proteomes" id="UP000053789">
    <property type="component" value="Unassembled WGS sequence"/>
</dbReference>
<accession>A0A0D2GBZ2</accession>
<dbReference type="GeneID" id="27696006"/>
<keyword evidence="1" id="KW-0472">Membrane</keyword>
<dbReference type="OrthoDB" id="3540210at2759"/>
<dbReference type="RefSeq" id="XP_016622681.1">
    <property type="nucleotide sequence ID" value="XM_016760831.1"/>
</dbReference>
<reference evidence="2" key="1">
    <citation type="submission" date="2015-01" db="EMBL/GenBank/DDBJ databases">
        <title>The Genome Sequence of Cladophialophora bantiana CBS 173.52.</title>
        <authorList>
            <consortium name="The Broad Institute Genomics Platform"/>
            <person name="Cuomo C."/>
            <person name="de Hoog S."/>
            <person name="Gorbushina A."/>
            <person name="Stielow B."/>
            <person name="Teixiera M."/>
            <person name="Abouelleil A."/>
            <person name="Chapman S.B."/>
            <person name="Priest M."/>
            <person name="Young S.K."/>
            <person name="Wortman J."/>
            <person name="Nusbaum C."/>
            <person name="Birren B."/>
        </authorList>
    </citation>
    <scope>NUCLEOTIDE SEQUENCE [LARGE SCALE GENOMIC DNA]</scope>
    <source>
        <strain evidence="2">CBS 173.52</strain>
    </source>
</reference>
<protein>
    <submittedName>
        <fullName evidence="2">Uncharacterized protein</fullName>
    </submittedName>
</protein>
<proteinExistence type="predicted"/>
<feature type="transmembrane region" description="Helical" evidence="1">
    <location>
        <begin position="34"/>
        <end position="56"/>
    </location>
</feature>
<name>A0A0D2GBZ2_CLAB1</name>
<organism evidence="2 3">
    <name type="scientific">Cladophialophora bantiana (strain ATCC 10958 / CBS 173.52 / CDC B-1940 / NIH 8579)</name>
    <name type="common">Xylohypha bantiana</name>
    <dbReference type="NCBI Taxonomy" id="1442370"/>
    <lineage>
        <taxon>Eukaryota</taxon>
        <taxon>Fungi</taxon>
        <taxon>Dikarya</taxon>
        <taxon>Ascomycota</taxon>
        <taxon>Pezizomycotina</taxon>
        <taxon>Eurotiomycetes</taxon>
        <taxon>Chaetothyriomycetidae</taxon>
        <taxon>Chaetothyriales</taxon>
        <taxon>Herpotrichiellaceae</taxon>
        <taxon>Cladophialophora</taxon>
    </lineage>
</organism>
<feature type="transmembrane region" description="Helical" evidence="1">
    <location>
        <begin position="112"/>
        <end position="136"/>
    </location>
</feature>
<gene>
    <name evidence="2" type="ORF">Z519_03078</name>
</gene>
<evidence type="ECO:0000313" key="2">
    <source>
        <dbReference type="EMBL" id="KIW96012.1"/>
    </source>
</evidence>
<evidence type="ECO:0000313" key="3">
    <source>
        <dbReference type="Proteomes" id="UP000053789"/>
    </source>
</evidence>
<dbReference type="VEuPathDB" id="FungiDB:Z519_03078"/>
<keyword evidence="1" id="KW-1133">Transmembrane helix</keyword>
<keyword evidence="3" id="KW-1185">Reference proteome</keyword>
<dbReference type="AlphaFoldDB" id="A0A0D2GBZ2"/>
<feature type="transmembrane region" description="Helical" evidence="1">
    <location>
        <begin position="554"/>
        <end position="578"/>
    </location>
</feature>
<sequence length="705" mass="77253">MSTIAGASIYTGAWVDWSRGVVVGSTITLSARSASILTAFLALFVAIVGSCLWRILSFIIHQCSASPYAKDGLHHQHQLVFRNTGSPFEATKSFAQIAWYWRRNGRRSWARSLPLAFFAMGFLLVFGAASILTSLVTGAAGAQRLIISDDCGYWSYDPGATLEQRTLAMQYKDLNDTLMAAEYARQCYDQDAGLNKLSCSIYANQSIDWTAGETDCPFDKSICAVPSAFRMDTGLVDSHTDLGVNTRQSDRVGFRKVTTCSPLSVEGDFVSVVISTGEDGLGVEGDRIRQYHYGTYVAAAYDPNTTYTYNQHAFIDGFGYELNAIQVPLDDIGWLPISQLDPEDADLTIIFLASNAIKYSTPNSDPFFSANFYVELGSYNGVNLSYFSADEFVSVMACADQYQYCNLGDGHAVAVDGSKCTPLTGYQQAWTALNSTALNLNGMQYGVASRIALNSRGLSTFHAIGGRGAQALRAQDTISDHVQQVTLPDNQWHVEVSNWFAVSLARLQHALFEYAAPSVAKVDMPIGTYLQVPFDEVSRAMCRSQKVSLSGDTVSFSVLGVIIILAVGGAIVLLYLLMEPVVGWVQTRMQWGEFRRVRWVMDDMMQVQRMAFEGAGMGGEWTNLDGSVPVTMKKDVVFGGLGGVDFRAPRLGHGGKVTAMMNMATYDEPTPLFHVSQTPVYYKPLLSQGWSREASVDADMPRHLV</sequence>
<dbReference type="HOGENOM" id="CLU_014247_0_0_1"/>
<keyword evidence="1" id="KW-0812">Transmembrane</keyword>
<dbReference type="EMBL" id="KN846983">
    <property type="protein sequence ID" value="KIW96012.1"/>
    <property type="molecule type" value="Genomic_DNA"/>
</dbReference>